<feature type="compositionally biased region" description="Low complexity" evidence="9">
    <location>
        <begin position="126"/>
        <end position="137"/>
    </location>
</feature>
<reference evidence="12" key="1">
    <citation type="submission" date="2022-11" db="UniProtKB">
        <authorList>
            <consortium name="WormBaseParasite"/>
        </authorList>
    </citation>
    <scope>IDENTIFICATION</scope>
</reference>
<dbReference type="InterPro" id="IPR034819">
    <property type="entry name" value="CPEB"/>
</dbReference>
<keyword evidence="2" id="KW-0221">Differentiation</keyword>
<organism evidence="11 12">
    <name type="scientific">Parascaris univalens</name>
    <name type="common">Nematode worm</name>
    <dbReference type="NCBI Taxonomy" id="6257"/>
    <lineage>
        <taxon>Eukaryota</taxon>
        <taxon>Metazoa</taxon>
        <taxon>Ecdysozoa</taxon>
        <taxon>Nematoda</taxon>
        <taxon>Chromadorea</taxon>
        <taxon>Rhabditida</taxon>
        <taxon>Spirurina</taxon>
        <taxon>Ascaridomorpha</taxon>
        <taxon>Ascaridoidea</taxon>
        <taxon>Ascarididae</taxon>
        <taxon>Parascaris</taxon>
    </lineage>
</organism>
<evidence type="ECO:0000256" key="9">
    <source>
        <dbReference type="SAM" id="MobiDB-lite"/>
    </source>
</evidence>
<dbReference type="Proteomes" id="UP000887569">
    <property type="component" value="Unplaced"/>
</dbReference>
<dbReference type="FunFam" id="3.30.70.330:FF:001423">
    <property type="entry name" value="Feminization Of Germline"/>
    <property type="match status" value="1"/>
</dbReference>
<dbReference type="CDD" id="cd12726">
    <property type="entry name" value="RRM2_CPEB2_like"/>
    <property type="match status" value="1"/>
</dbReference>
<evidence type="ECO:0000313" key="11">
    <source>
        <dbReference type="Proteomes" id="UP000887569"/>
    </source>
</evidence>
<dbReference type="SUPFAM" id="SSF54928">
    <property type="entry name" value="RNA-binding domain, RBD"/>
    <property type="match status" value="1"/>
</dbReference>
<dbReference type="Gene3D" id="4.10.640.40">
    <property type="entry name" value="Cytoplasmic polyadenylation element-binding protein, ZZ domain"/>
    <property type="match status" value="1"/>
</dbReference>
<dbReference type="CDD" id="cd19757">
    <property type="entry name" value="Bbox1"/>
    <property type="match status" value="1"/>
</dbReference>
<dbReference type="GO" id="GO:2000766">
    <property type="term" value="P:negative regulation of cytoplasmic translation"/>
    <property type="evidence" value="ECO:0007669"/>
    <property type="project" value="TreeGrafter"/>
</dbReference>
<feature type="compositionally biased region" description="Basic and acidic residues" evidence="9">
    <location>
        <begin position="176"/>
        <end position="209"/>
    </location>
</feature>
<feature type="domain" description="RRM" evidence="10">
    <location>
        <begin position="589"/>
        <end position="667"/>
    </location>
</feature>
<keyword evidence="3" id="KW-0744">Spermatogenesis</keyword>
<name>A0A914ZWB2_PARUN</name>
<keyword evidence="1" id="KW-0677">Repeat</keyword>
<dbReference type="Pfam" id="PF16366">
    <property type="entry name" value="CEBP_ZZ"/>
    <property type="match status" value="1"/>
</dbReference>
<dbReference type="SMART" id="SM00360">
    <property type="entry name" value="RRM"/>
    <property type="match status" value="2"/>
</dbReference>
<keyword evidence="4 8" id="KW-0694">RNA-binding</keyword>
<evidence type="ECO:0000256" key="1">
    <source>
        <dbReference type="ARBA" id="ARBA00022737"/>
    </source>
</evidence>
<evidence type="ECO:0000313" key="12">
    <source>
        <dbReference type="WBParaSite" id="PgB41X_g004_t03"/>
    </source>
</evidence>
<dbReference type="Pfam" id="PF16367">
    <property type="entry name" value="RRM_7"/>
    <property type="match status" value="1"/>
</dbReference>
<dbReference type="GO" id="GO:0003730">
    <property type="term" value="F:mRNA 3'-UTR binding"/>
    <property type="evidence" value="ECO:0007669"/>
    <property type="project" value="InterPro"/>
</dbReference>
<accession>A0A914ZWB2</accession>
<dbReference type="GO" id="GO:0005737">
    <property type="term" value="C:cytoplasm"/>
    <property type="evidence" value="ECO:0007669"/>
    <property type="project" value="TreeGrafter"/>
</dbReference>
<dbReference type="GO" id="GO:0043022">
    <property type="term" value="F:ribosome binding"/>
    <property type="evidence" value="ECO:0007669"/>
    <property type="project" value="TreeGrafter"/>
</dbReference>
<evidence type="ECO:0000256" key="4">
    <source>
        <dbReference type="ARBA" id="ARBA00022884"/>
    </source>
</evidence>
<keyword evidence="11" id="KW-1185">Reference proteome</keyword>
<dbReference type="WBParaSite" id="PgB41X_g004_t03">
    <property type="protein sequence ID" value="PgB41X_g004_t03"/>
    <property type="gene ID" value="PgB41X_g004"/>
</dbReference>
<evidence type="ECO:0000256" key="2">
    <source>
        <dbReference type="ARBA" id="ARBA00022782"/>
    </source>
</evidence>
<dbReference type="InterPro" id="IPR032296">
    <property type="entry name" value="CEBP_ZZ"/>
</dbReference>
<dbReference type="Gene3D" id="3.30.70.330">
    <property type="match status" value="2"/>
</dbReference>
<dbReference type="GO" id="GO:0045202">
    <property type="term" value="C:synapse"/>
    <property type="evidence" value="ECO:0007669"/>
    <property type="project" value="TreeGrafter"/>
</dbReference>
<dbReference type="PANTHER" id="PTHR12566:SF12">
    <property type="entry name" value="TRANSLATIONAL REGULATOR ORB2"/>
    <property type="match status" value="1"/>
</dbReference>
<proteinExistence type="predicted"/>
<protein>
    <recommendedName>
        <fullName evidence="7">Cytoplasmic polyadenylation element-binding protein 1</fullName>
    </recommendedName>
</protein>
<sequence>ISPMMKSASQAPLAFASEVRHQRSHCAKLYPTTFGSFVRPSCLSASRESLRYCSLVQQDGCGCSNLRALRRRRNIRSESSFFAFLFRGKSMNCFEIMSDRPPMGSRLPTRRFHNVQGECCFWTDTSSGGSPNSNSNGTLMSSEDRRRLSGSVSSNVFEGERPALSNGRRSARRNKREQNASHEQRDELNNNRVVEEREQGETSREVANDSDSKLVHTALELAWSLFGPNTTVVKTLQVAPEYTHSDGEGHSIYLPSGENIINGSSTLKREICGALSKRSASDGELFLHSTTYEAVSDNVIPVGFHINAYGENSSITSGIPRTTCEGTSEVDAVSMGSTSATSFNVPRSHGIRAQLRTVNAGSRSPTSGAKNAEDHKGNKETLRQRRHDLVEEYFQHCGDLCHLKTQFGRRDQIWQDRYYYEYYQYLCKGIKRALAYPGSFSLDCEAGNVHTPANQQATGMCKAIKSDLYYQYNPGSEIYSRKVFAGGLPIDIDEDELSATFSSFGPLVVDWPNKNENNSYFPPKGYVFLIFEYEVSVRALVQSCFVEDEKLFLYISSPLSPDKLVQIRPWRLADADYVVDPNISIWAHRAVFVGGVPRPIKAVELAHIMDRLYGSVACAGIDTDVEYKYPKGAGRVVFTNRNSYMKAIADRYVQLSHGEVEKTVEIKPYVLDDQPCDECGGERCGYRPAPFFCPHLSCLQYYCEKCWESIHGSRAREDHKPLVKEA</sequence>
<evidence type="ECO:0000259" key="10">
    <source>
        <dbReference type="PROSITE" id="PS50102"/>
    </source>
</evidence>
<dbReference type="GO" id="GO:0043005">
    <property type="term" value="C:neuron projection"/>
    <property type="evidence" value="ECO:0007669"/>
    <property type="project" value="TreeGrafter"/>
</dbReference>
<comment type="subunit">
    <text evidence="6">Interacts with fbf-1.</text>
</comment>
<dbReference type="AlphaFoldDB" id="A0A914ZWB2"/>
<dbReference type="GO" id="GO:0005634">
    <property type="term" value="C:nucleus"/>
    <property type="evidence" value="ECO:0007669"/>
    <property type="project" value="TreeGrafter"/>
</dbReference>
<evidence type="ECO:0000256" key="6">
    <source>
        <dbReference type="ARBA" id="ARBA00065903"/>
    </source>
</evidence>
<evidence type="ECO:0000256" key="8">
    <source>
        <dbReference type="PROSITE-ProRule" id="PRU00176"/>
    </source>
</evidence>
<feature type="compositionally biased region" description="Basic and acidic residues" evidence="9">
    <location>
        <begin position="371"/>
        <end position="380"/>
    </location>
</feature>
<dbReference type="InterPro" id="IPR012677">
    <property type="entry name" value="Nucleotide-bd_a/b_plait_sf"/>
</dbReference>
<dbReference type="InterPro" id="IPR035979">
    <property type="entry name" value="RBD_domain_sf"/>
</dbReference>
<dbReference type="InterPro" id="IPR038446">
    <property type="entry name" value="CEBP_ZZ_sf"/>
</dbReference>
<dbReference type="CDD" id="cd12724">
    <property type="entry name" value="RRM1_CPEB2_like"/>
    <property type="match status" value="1"/>
</dbReference>
<feature type="region of interest" description="Disordered" evidence="9">
    <location>
        <begin position="358"/>
        <end position="380"/>
    </location>
</feature>
<feature type="compositionally biased region" description="Polar residues" evidence="9">
    <location>
        <begin position="358"/>
        <end position="369"/>
    </location>
</feature>
<evidence type="ECO:0000256" key="5">
    <source>
        <dbReference type="ARBA" id="ARBA00058170"/>
    </source>
</evidence>
<dbReference type="FunFam" id="4.10.640.40:FF:000001">
    <property type="entry name" value="Cytoplasmic polyadenylation element-binding 2 isoform X2"/>
    <property type="match status" value="1"/>
</dbReference>
<dbReference type="PANTHER" id="PTHR12566">
    <property type="entry name" value="CYTOPLASMIC POLYADENYLATION ELEMENT BINDING PROTEIN CPEB"/>
    <property type="match status" value="1"/>
</dbReference>
<feature type="region of interest" description="Disordered" evidence="9">
    <location>
        <begin position="125"/>
        <end position="209"/>
    </location>
</feature>
<dbReference type="GO" id="GO:0030154">
    <property type="term" value="P:cell differentiation"/>
    <property type="evidence" value="ECO:0007669"/>
    <property type="project" value="UniProtKB-KW"/>
</dbReference>
<dbReference type="InterPro" id="IPR000504">
    <property type="entry name" value="RRM_dom"/>
</dbReference>
<evidence type="ECO:0000256" key="7">
    <source>
        <dbReference type="ARBA" id="ARBA00070028"/>
    </source>
</evidence>
<dbReference type="PROSITE" id="PS50102">
    <property type="entry name" value="RRM"/>
    <property type="match status" value="2"/>
</dbReference>
<evidence type="ECO:0000256" key="3">
    <source>
        <dbReference type="ARBA" id="ARBA00022871"/>
    </source>
</evidence>
<comment type="function">
    <text evidence="5">Cytoplasmic polyadenylation element binding protein that binds to and regulates the translation of specific mRNAs. Essential for progression through meiosis. Involved in spermatogenesis.</text>
</comment>
<feature type="domain" description="RRM" evidence="10">
    <location>
        <begin position="481"/>
        <end position="572"/>
    </location>
</feature>
<dbReference type="GO" id="GO:0000900">
    <property type="term" value="F:mRNA regulatory element binding translation repressor activity"/>
    <property type="evidence" value="ECO:0007669"/>
    <property type="project" value="TreeGrafter"/>
</dbReference>
<dbReference type="GO" id="GO:0008135">
    <property type="term" value="F:translation factor activity, RNA binding"/>
    <property type="evidence" value="ECO:0007669"/>
    <property type="project" value="TreeGrafter"/>
</dbReference>
<dbReference type="GO" id="GO:0007283">
    <property type="term" value="P:spermatogenesis"/>
    <property type="evidence" value="ECO:0007669"/>
    <property type="project" value="UniProtKB-KW"/>
</dbReference>